<accession>A0A5P2VYD1</accession>
<sequence>MSPREALSTDSQQRLLLETSMGSDRAGRYRPRSGLRGSATGVFAGVMYSGLQAAMLASPSSRASRAAAVPRAWLPAGSRTPSASRVRQSRWTPRARRRWWRCTGRCRPCARVRSRSPWQAV</sequence>
<dbReference type="SUPFAM" id="SSF53901">
    <property type="entry name" value="Thiolase-like"/>
    <property type="match status" value="1"/>
</dbReference>
<proteinExistence type="predicted"/>
<dbReference type="Gene3D" id="3.40.47.10">
    <property type="match status" value="1"/>
</dbReference>
<reference evidence="5 6" key="1">
    <citation type="submission" date="2017-09" db="EMBL/GenBank/DDBJ databases">
        <title>Streptomyces genome completion.</title>
        <authorList>
            <person name="Lee N."/>
            <person name="Cho B.-K."/>
        </authorList>
    </citation>
    <scope>NUCLEOTIDE SEQUENCE [LARGE SCALE GENOMIC DNA]</scope>
    <source>
        <strain evidence="5 6">ATCC 14899</strain>
    </source>
</reference>
<evidence type="ECO:0000256" key="2">
    <source>
        <dbReference type="ARBA" id="ARBA00023268"/>
    </source>
</evidence>
<dbReference type="EMBL" id="CP023747">
    <property type="protein sequence ID" value="QEV37641.1"/>
    <property type="molecule type" value="Genomic_DNA"/>
</dbReference>
<dbReference type="KEGG" id="snq:CP978_02965"/>
<dbReference type="GO" id="GO:0004312">
    <property type="term" value="F:fatty acid synthase activity"/>
    <property type="evidence" value="ECO:0007669"/>
    <property type="project" value="TreeGrafter"/>
</dbReference>
<dbReference type="GO" id="GO:0006633">
    <property type="term" value="P:fatty acid biosynthetic process"/>
    <property type="evidence" value="ECO:0007669"/>
    <property type="project" value="TreeGrafter"/>
</dbReference>
<protein>
    <recommendedName>
        <fullName evidence="4">Beta-ketoacyl synthase-like N-terminal domain-containing protein</fullName>
    </recommendedName>
</protein>
<name>A0A5P2VYD1_9ACTN</name>
<dbReference type="InterPro" id="IPR016039">
    <property type="entry name" value="Thiolase-like"/>
</dbReference>
<dbReference type="PANTHER" id="PTHR43775">
    <property type="entry name" value="FATTY ACID SYNTHASE"/>
    <property type="match status" value="1"/>
</dbReference>
<keyword evidence="1" id="KW-0808">Transferase</keyword>
<feature type="region of interest" description="Disordered" evidence="3">
    <location>
        <begin position="1"/>
        <end position="33"/>
    </location>
</feature>
<dbReference type="InterPro" id="IPR014030">
    <property type="entry name" value="Ketoacyl_synth_N"/>
</dbReference>
<feature type="domain" description="Beta-ketoacyl synthase-like N-terminal" evidence="4">
    <location>
        <begin position="1"/>
        <end position="60"/>
    </location>
</feature>
<keyword evidence="2" id="KW-0511">Multifunctional enzyme</keyword>
<dbReference type="Proteomes" id="UP000325763">
    <property type="component" value="Chromosome"/>
</dbReference>
<dbReference type="InterPro" id="IPR050091">
    <property type="entry name" value="PKS_NRPS_Biosynth_Enz"/>
</dbReference>
<dbReference type="AlphaFoldDB" id="A0A5P2VYD1"/>
<evidence type="ECO:0000256" key="3">
    <source>
        <dbReference type="SAM" id="MobiDB-lite"/>
    </source>
</evidence>
<evidence type="ECO:0000313" key="6">
    <source>
        <dbReference type="Proteomes" id="UP000325763"/>
    </source>
</evidence>
<dbReference type="Pfam" id="PF00109">
    <property type="entry name" value="ketoacyl-synt"/>
    <property type="match status" value="1"/>
</dbReference>
<evidence type="ECO:0000256" key="1">
    <source>
        <dbReference type="ARBA" id="ARBA00022679"/>
    </source>
</evidence>
<dbReference type="PANTHER" id="PTHR43775:SF51">
    <property type="entry name" value="INACTIVE PHENOLPHTHIOCEROL SYNTHESIS POLYKETIDE SYNTHASE TYPE I PKS1-RELATED"/>
    <property type="match status" value="1"/>
</dbReference>
<evidence type="ECO:0000259" key="4">
    <source>
        <dbReference type="Pfam" id="PF00109"/>
    </source>
</evidence>
<evidence type="ECO:0000313" key="5">
    <source>
        <dbReference type="EMBL" id="QEV37641.1"/>
    </source>
</evidence>
<gene>
    <name evidence="5" type="ORF">CP978_02965</name>
</gene>
<organism evidence="5 6">
    <name type="scientific">Streptomyces nodosus</name>
    <dbReference type="NCBI Taxonomy" id="40318"/>
    <lineage>
        <taxon>Bacteria</taxon>
        <taxon>Bacillati</taxon>
        <taxon>Actinomycetota</taxon>
        <taxon>Actinomycetes</taxon>
        <taxon>Kitasatosporales</taxon>
        <taxon>Streptomycetaceae</taxon>
        <taxon>Streptomyces</taxon>
    </lineage>
</organism>